<gene>
    <name evidence="7" type="ORF">BG006_000809</name>
</gene>
<name>A0A9P5VHH3_9FUNG</name>
<dbReference type="GO" id="GO:0071949">
    <property type="term" value="F:FAD binding"/>
    <property type="evidence" value="ECO:0007669"/>
    <property type="project" value="InterPro"/>
</dbReference>
<feature type="domain" description="FAD-binding" evidence="6">
    <location>
        <begin position="21"/>
        <end position="190"/>
    </location>
</feature>
<dbReference type="Proteomes" id="UP000696485">
    <property type="component" value="Unassembled WGS sequence"/>
</dbReference>
<dbReference type="InterPro" id="IPR036188">
    <property type="entry name" value="FAD/NAD-bd_sf"/>
</dbReference>
<reference evidence="7" key="1">
    <citation type="journal article" date="2020" name="Fungal Divers.">
        <title>Resolving the Mortierellaceae phylogeny through synthesis of multi-gene phylogenetics and phylogenomics.</title>
        <authorList>
            <person name="Vandepol N."/>
            <person name="Liber J."/>
            <person name="Desiro A."/>
            <person name="Na H."/>
            <person name="Kennedy M."/>
            <person name="Barry K."/>
            <person name="Grigoriev I.V."/>
            <person name="Miller A.N."/>
            <person name="O'Donnell K."/>
            <person name="Stajich J.E."/>
            <person name="Bonito G."/>
        </authorList>
    </citation>
    <scope>NUCLEOTIDE SEQUENCE</scope>
    <source>
        <strain evidence="7">NVP1</strain>
    </source>
</reference>
<feature type="transmembrane region" description="Helical" evidence="5">
    <location>
        <begin position="20"/>
        <end position="39"/>
    </location>
</feature>
<keyword evidence="8" id="KW-1185">Reference proteome</keyword>
<evidence type="ECO:0000256" key="2">
    <source>
        <dbReference type="ARBA" id="ARBA00022630"/>
    </source>
</evidence>
<dbReference type="Pfam" id="PF01494">
    <property type="entry name" value="FAD_binding_3"/>
    <property type="match status" value="2"/>
</dbReference>
<keyword evidence="5" id="KW-0812">Transmembrane</keyword>
<keyword evidence="5" id="KW-0472">Membrane</keyword>
<feature type="domain" description="FAD-binding" evidence="6">
    <location>
        <begin position="296"/>
        <end position="378"/>
    </location>
</feature>
<evidence type="ECO:0000256" key="4">
    <source>
        <dbReference type="ARBA" id="ARBA00023002"/>
    </source>
</evidence>
<dbReference type="InterPro" id="IPR002938">
    <property type="entry name" value="FAD-bd"/>
</dbReference>
<dbReference type="InterPro" id="IPR050562">
    <property type="entry name" value="FAD_mOase_fung"/>
</dbReference>
<comment type="similarity">
    <text evidence="1">Belongs to the paxM FAD-dependent monooxygenase family.</text>
</comment>
<evidence type="ECO:0000313" key="7">
    <source>
        <dbReference type="EMBL" id="KAF9324163.1"/>
    </source>
</evidence>
<evidence type="ECO:0000256" key="3">
    <source>
        <dbReference type="ARBA" id="ARBA00022827"/>
    </source>
</evidence>
<keyword evidence="2" id="KW-0285">Flavoprotein</keyword>
<keyword evidence="4" id="KW-0560">Oxidoreductase</keyword>
<evidence type="ECO:0000313" key="8">
    <source>
        <dbReference type="Proteomes" id="UP000696485"/>
    </source>
</evidence>
<protein>
    <recommendedName>
        <fullName evidence="6">FAD-binding domain-containing protein</fullName>
    </recommendedName>
</protein>
<organism evidence="7 8">
    <name type="scientific">Podila minutissima</name>
    <dbReference type="NCBI Taxonomy" id="64525"/>
    <lineage>
        <taxon>Eukaryota</taxon>
        <taxon>Fungi</taxon>
        <taxon>Fungi incertae sedis</taxon>
        <taxon>Mucoromycota</taxon>
        <taxon>Mortierellomycotina</taxon>
        <taxon>Mortierellomycetes</taxon>
        <taxon>Mortierellales</taxon>
        <taxon>Mortierellaceae</taxon>
        <taxon>Podila</taxon>
    </lineage>
</organism>
<evidence type="ECO:0000256" key="5">
    <source>
        <dbReference type="SAM" id="Phobius"/>
    </source>
</evidence>
<evidence type="ECO:0000259" key="6">
    <source>
        <dbReference type="Pfam" id="PF01494"/>
    </source>
</evidence>
<dbReference type="PANTHER" id="PTHR47356">
    <property type="entry name" value="FAD-DEPENDENT MONOOXYGENASE ASQG-RELATED"/>
    <property type="match status" value="1"/>
</dbReference>
<keyword evidence="3" id="KW-0274">FAD</keyword>
<dbReference type="Gene3D" id="3.50.50.60">
    <property type="entry name" value="FAD/NAD(P)-binding domain"/>
    <property type="match status" value="1"/>
</dbReference>
<dbReference type="PRINTS" id="PR00420">
    <property type="entry name" value="RNGMNOXGNASE"/>
</dbReference>
<dbReference type="PANTHER" id="PTHR47356:SF2">
    <property type="entry name" value="FAD-BINDING DOMAIN-CONTAINING PROTEIN-RELATED"/>
    <property type="match status" value="1"/>
</dbReference>
<proteinExistence type="inferred from homology"/>
<dbReference type="GO" id="GO:0004497">
    <property type="term" value="F:monooxygenase activity"/>
    <property type="evidence" value="ECO:0007669"/>
    <property type="project" value="InterPro"/>
</dbReference>
<dbReference type="SUPFAM" id="SSF51905">
    <property type="entry name" value="FAD/NAD(P)-binding domain"/>
    <property type="match status" value="1"/>
</dbReference>
<keyword evidence="5" id="KW-1133">Transmembrane helix</keyword>
<dbReference type="EMBL" id="JAAAUY010001140">
    <property type="protein sequence ID" value="KAF9324163.1"/>
    <property type="molecule type" value="Genomic_DNA"/>
</dbReference>
<evidence type="ECO:0000256" key="1">
    <source>
        <dbReference type="ARBA" id="ARBA00007992"/>
    </source>
</evidence>
<comment type="caution">
    <text evidence="7">The sequence shown here is derived from an EMBL/GenBank/DDBJ whole genome shotgun (WGS) entry which is preliminary data.</text>
</comment>
<sequence length="459" mass="50890">MSVPETNNPSSSQESVPKKPKVLIVGGGLGGLFLGILLMKGGVDFEIIERAREVKPIGSAMSMGACFSNLFKQMGIFDEFVKLGKPNQVMELFDENLNPLFDLDFKDRDIISGAVEYIIPRPDLYDLFLRQVPKEYIHMGKKVVSYQEDSEGVKVTCADDTTYRGDILVGADGAYSNVREKLYSTLKAKGSLPASDEEPLPFNCVCLVGQTDVLDPEEFPGLKLDRSHFVSMIKSGSYKILEENSHKSKEGSSNSEWGPEAAEAMCNEVRDFKLVGGKDGKVLTMGDMIDRTPKGMISKVMLEEKLFDTWYGGRTVLLGDACHKLHPASGGGALNAIQDAVALANWICSLESTPSLTEIETIFKEYRDERHPALQQAFATAQVFKSLGENTWKSMLNKALFRYMGYLPSLWWKVQTKMCSHRPQLSFLPLIDDKGSVPPVYQASLQKTLAIRKQRAVAV</sequence>
<accession>A0A9P5VHH3</accession>
<dbReference type="AlphaFoldDB" id="A0A9P5VHH3"/>